<gene>
    <name evidence="1" type="ORF">UO65_0739</name>
</gene>
<proteinExistence type="predicted"/>
<comment type="caution">
    <text evidence="1">The sequence shown here is derived from an EMBL/GenBank/DDBJ whole genome shotgun (WGS) entry which is preliminary data.</text>
</comment>
<protein>
    <submittedName>
        <fullName evidence="1">Uncharacterized protein</fullName>
    </submittedName>
</protein>
<dbReference type="AlphaFoldDB" id="W7JD20"/>
<evidence type="ECO:0000313" key="1">
    <source>
        <dbReference type="EMBL" id="EWC63909.1"/>
    </source>
</evidence>
<dbReference type="Proteomes" id="UP000019277">
    <property type="component" value="Unassembled WGS sequence"/>
</dbReference>
<sequence>MVWGEGRPGRWGLGRRVELRHPWSCLARRTGSACRGCAACGGCAAG</sequence>
<name>W7JD20_9PSEU</name>
<reference evidence="1 2" key="1">
    <citation type="journal article" date="2014" name="Genome Announc.">
        <title>Draft Genome Sequence of the Antitrypanosomally Active Sponge-Associated Bacterium Actinokineospora sp. Strain EG49.</title>
        <authorList>
            <person name="Harjes J."/>
            <person name="Ryu T."/>
            <person name="Abdelmohsen U.R."/>
            <person name="Moitinho-Silva L."/>
            <person name="Horn H."/>
            <person name="Ravasi T."/>
            <person name="Hentschel U."/>
        </authorList>
    </citation>
    <scope>NUCLEOTIDE SEQUENCE [LARGE SCALE GENOMIC DNA]</scope>
    <source>
        <strain evidence="1 2">EG49</strain>
    </source>
</reference>
<organism evidence="1 2">
    <name type="scientific">Actinokineospora spheciospongiae</name>
    <dbReference type="NCBI Taxonomy" id="909613"/>
    <lineage>
        <taxon>Bacteria</taxon>
        <taxon>Bacillati</taxon>
        <taxon>Actinomycetota</taxon>
        <taxon>Actinomycetes</taxon>
        <taxon>Pseudonocardiales</taxon>
        <taxon>Pseudonocardiaceae</taxon>
        <taxon>Actinokineospora</taxon>
    </lineage>
</organism>
<evidence type="ECO:0000313" key="2">
    <source>
        <dbReference type="Proteomes" id="UP000019277"/>
    </source>
</evidence>
<dbReference type="STRING" id="909613.UO65_0739"/>
<accession>W7JD20</accession>
<keyword evidence="2" id="KW-1185">Reference proteome</keyword>
<dbReference type="EMBL" id="AYXG01000028">
    <property type="protein sequence ID" value="EWC63909.1"/>
    <property type="molecule type" value="Genomic_DNA"/>
</dbReference>